<accession>A0A2P8G8C6</accession>
<evidence type="ECO:0000259" key="1">
    <source>
        <dbReference type="Pfam" id="PF04773"/>
    </source>
</evidence>
<dbReference type="Pfam" id="PF04773">
    <property type="entry name" value="FecR"/>
    <property type="match status" value="1"/>
</dbReference>
<proteinExistence type="predicted"/>
<dbReference type="AlphaFoldDB" id="A0A2P8G8C6"/>
<feature type="domain" description="FecR protein" evidence="1">
    <location>
        <begin position="152"/>
        <end position="236"/>
    </location>
</feature>
<dbReference type="PANTHER" id="PTHR30273">
    <property type="entry name" value="PERIPLASMIC SIGNAL SENSOR AND SIGMA FACTOR ACTIVATOR FECR-RELATED"/>
    <property type="match status" value="1"/>
</dbReference>
<evidence type="ECO:0000313" key="3">
    <source>
        <dbReference type="EMBL" id="PSL30125.1"/>
    </source>
</evidence>
<keyword evidence="4" id="KW-1185">Reference proteome</keyword>
<protein>
    <submittedName>
        <fullName evidence="3">FecR family protein</fullName>
    </submittedName>
</protein>
<dbReference type="EMBL" id="PYAS01000004">
    <property type="protein sequence ID" value="PSL30125.1"/>
    <property type="molecule type" value="Genomic_DNA"/>
</dbReference>
<gene>
    <name evidence="3" type="ORF">CLV60_10467</name>
</gene>
<feature type="domain" description="Protein FecR C-terminal" evidence="2">
    <location>
        <begin position="287"/>
        <end position="354"/>
    </location>
</feature>
<dbReference type="Proteomes" id="UP000241964">
    <property type="component" value="Unassembled WGS sequence"/>
</dbReference>
<dbReference type="Gene3D" id="3.55.50.30">
    <property type="match status" value="1"/>
</dbReference>
<dbReference type="Pfam" id="PF16344">
    <property type="entry name" value="FecR_C"/>
    <property type="match status" value="1"/>
</dbReference>
<organism evidence="3 4">
    <name type="scientific">Dyadobacter jiangsuensis</name>
    <dbReference type="NCBI Taxonomy" id="1591085"/>
    <lineage>
        <taxon>Bacteria</taxon>
        <taxon>Pseudomonadati</taxon>
        <taxon>Bacteroidota</taxon>
        <taxon>Cytophagia</taxon>
        <taxon>Cytophagales</taxon>
        <taxon>Spirosomataceae</taxon>
        <taxon>Dyadobacter</taxon>
    </lineage>
</organism>
<dbReference type="PANTHER" id="PTHR30273:SF2">
    <property type="entry name" value="PROTEIN FECR"/>
    <property type="match status" value="1"/>
</dbReference>
<dbReference type="Gene3D" id="2.60.120.1440">
    <property type="match status" value="1"/>
</dbReference>
<evidence type="ECO:0000259" key="2">
    <source>
        <dbReference type="Pfam" id="PF16344"/>
    </source>
</evidence>
<sequence>MDRPDYDLNTPEDFLQNDRFRHWVRHRLPEDRAFWEDFLNTYPEKRPIYEKAVAMLLAIFGKEQAAEAGEGAGRLREMLNTAANRTEDRNEPLPLWRWLRWSAAAVLVIGLGFWWSRGGREAGTIADGVAQADQPVQSKWIVRENQSQTVMLVNLPDGSSVLLSKGSSIRFGKEMNDPERDVFLDGEGFFEVVKNPAKPFLVHTDKLTTRVLGTSFRVKSFPGHAEAEVAVKTGKVAVVADGSDAAEPLMLYPNQRVSLIRKNDKFISSVTGPARNETTTPIETESFDFEFTPVSEAFKILETHYAVKIHFDPERMNNCTVTASLKDEPFLEKVRLICLATEASFVVNGDEVTISGAGCP</sequence>
<dbReference type="RefSeq" id="WP_106595039.1">
    <property type="nucleotide sequence ID" value="NZ_PYAS01000004.1"/>
</dbReference>
<dbReference type="PIRSF" id="PIRSF018266">
    <property type="entry name" value="FecR"/>
    <property type="match status" value="1"/>
</dbReference>
<evidence type="ECO:0000313" key="4">
    <source>
        <dbReference type="Proteomes" id="UP000241964"/>
    </source>
</evidence>
<dbReference type="GO" id="GO:0016989">
    <property type="term" value="F:sigma factor antagonist activity"/>
    <property type="evidence" value="ECO:0007669"/>
    <property type="project" value="TreeGrafter"/>
</dbReference>
<comment type="caution">
    <text evidence="3">The sequence shown here is derived from an EMBL/GenBank/DDBJ whole genome shotgun (WGS) entry which is preliminary data.</text>
</comment>
<dbReference type="InterPro" id="IPR032508">
    <property type="entry name" value="FecR_C"/>
</dbReference>
<name>A0A2P8G8C6_9BACT</name>
<reference evidence="3 4" key="1">
    <citation type="submission" date="2018-03" db="EMBL/GenBank/DDBJ databases">
        <title>Genomic Encyclopedia of Archaeal and Bacterial Type Strains, Phase II (KMG-II): from individual species to whole genera.</title>
        <authorList>
            <person name="Goeker M."/>
        </authorList>
    </citation>
    <scope>NUCLEOTIDE SEQUENCE [LARGE SCALE GENOMIC DNA]</scope>
    <source>
        <strain evidence="3 4">DSM 29057</strain>
    </source>
</reference>
<dbReference type="OrthoDB" id="924226at2"/>
<dbReference type="InterPro" id="IPR006860">
    <property type="entry name" value="FecR"/>
</dbReference>
<dbReference type="InterPro" id="IPR012373">
    <property type="entry name" value="Ferrdict_sens_TM"/>
</dbReference>